<sequence length="200" mass="20494">MPDDPYAEGVSRLLTPGERLLAVTRADVAAGVTAPEPPAGPDADAGAGAGGGPGPLGILLNVLSPLVVFATGDRLVDRVLYGVAGRGVPGSAASRLALADRQVATRPGLRERVLAATDRRLLLCVTGPTSIWSGNSDPSAAELEVAWSVPRAAVAVARVGWHRLNPKRLRIDFTDGSWAAFTVPIAQSGDPLRGIAAALT</sequence>
<reference evidence="1 2" key="1">
    <citation type="submission" date="2024-10" db="EMBL/GenBank/DDBJ databases">
        <title>The Natural Products Discovery Center: Release of the First 8490 Sequenced Strains for Exploring Actinobacteria Biosynthetic Diversity.</title>
        <authorList>
            <person name="Kalkreuter E."/>
            <person name="Kautsar S.A."/>
            <person name="Yang D."/>
            <person name="Bader C.D."/>
            <person name="Teijaro C.N."/>
            <person name="Fluegel L."/>
            <person name="Davis C.M."/>
            <person name="Simpson J.R."/>
            <person name="Lauterbach L."/>
            <person name="Steele A.D."/>
            <person name="Gui C."/>
            <person name="Meng S."/>
            <person name="Li G."/>
            <person name="Viehrig K."/>
            <person name="Ye F."/>
            <person name="Su P."/>
            <person name="Kiefer A.F."/>
            <person name="Nichols A."/>
            <person name="Cepeda A.J."/>
            <person name="Yan W."/>
            <person name="Fan B."/>
            <person name="Jiang Y."/>
            <person name="Adhikari A."/>
            <person name="Zheng C.-J."/>
            <person name="Schuster L."/>
            <person name="Cowan T.M."/>
            <person name="Smanski M.J."/>
            <person name="Chevrette M.G."/>
            <person name="De Carvalho L.P.S."/>
            <person name="Shen B."/>
        </authorList>
    </citation>
    <scope>NUCLEOTIDE SEQUENCE [LARGE SCALE GENOMIC DNA]</scope>
    <source>
        <strain evidence="1 2">NPDC021253</strain>
    </source>
</reference>
<gene>
    <name evidence="1" type="ORF">ACH4OY_03130</name>
</gene>
<evidence type="ECO:0000313" key="1">
    <source>
        <dbReference type="EMBL" id="MFI0791686.1"/>
    </source>
</evidence>
<proteinExistence type="predicted"/>
<accession>A0ABW7SGH9</accession>
<keyword evidence="2" id="KW-1185">Reference proteome</keyword>
<dbReference type="RefSeq" id="WP_396676364.1">
    <property type="nucleotide sequence ID" value="NZ_JBIRPU010000002.1"/>
</dbReference>
<protein>
    <submittedName>
        <fullName evidence="1">Uncharacterized protein</fullName>
    </submittedName>
</protein>
<organism evidence="1 2">
    <name type="scientific">Micromonospora rubida</name>
    <dbReference type="NCBI Taxonomy" id="2697657"/>
    <lineage>
        <taxon>Bacteria</taxon>
        <taxon>Bacillati</taxon>
        <taxon>Actinomycetota</taxon>
        <taxon>Actinomycetes</taxon>
        <taxon>Micromonosporales</taxon>
        <taxon>Micromonosporaceae</taxon>
        <taxon>Micromonospora</taxon>
    </lineage>
</organism>
<name>A0ABW7SGH9_9ACTN</name>
<comment type="caution">
    <text evidence="1">The sequence shown here is derived from an EMBL/GenBank/DDBJ whole genome shotgun (WGS) entry which is preliminary data.</text>
</comment>
<dbReference type="Proteomes" id="UP001611075">
    <property type="component" value="Unassembled WGS sequence"/>
</dbReference>
<evidence type="ECO:0000313" key="2">
    <source>
        <dbReference type="Proteomes" id="UP001611075"/>
    </source>
</evidence>
<dbReference type="EMBL" id="JBIRPU010000002">
    <property type="protein sequence ID" value="MFI0791686.1"/>
    <property type="molecule type" value="Genomic_DNA"/>
</dbReference>